<evidence type="ECO:0000256" key="5">
    <source>
        <dbReference type="ARBA" id="ARBA00023136"/>
    </source>
</evidence>
<feature type="transmembrane region" description="Helical" evidence="6">
    <location>
        <begin position="122"/>
        <end position="139"/>
    </location>
</feature>
<keyword evidence="4 6" id="KW-1133">Transmembrane helix</keyword>
<evidence type="ECO:0000256" key="3">
    <source>
        <dbReference type="ARBA" id="ARBA00022692"/>
    </source>
</evidence>
<keyword evidence="3 6" id="KW-0812">Transmembrane</keyword>
<dbReference type="PaxDb" id="55529-EKX36937"/>
<dbReference type="KEGG" id="gtt:GUITHDRAFT_78596"/>
<dbReference type="eggNOG" id="ENOG502QUSD">
    <property type="taxonomic scope" value="Eukaryota"/>
</dbReference>
<evidence type="ECO:0000313" key="7">
    <source>
        <dbReference type="EMBL" id="EKX36937.1"/>
    </source>
</evidence>
<sequence>MQYGSDDVPALDRFVACLPYALPLADSFEWGHFLFDKFPILALPFVPLFPVISLLNAPFVSFAVFIALFSFVTRNPSIPRFVRYNTLQAIYLDIALIFPSLFKGLAGNVPLELAETGSNTVFYAILLSVIYAAVSNISGKLPNEIPLISETVDGQMPF</sequence>
<dbReference type="AlphaFoldDB" id="L1ILE1"/>
<dbReference type="InterPro" id="IPR005691">
    <property type="entry name" value="Tic20"/>
</dbReference>
<reference evidence="7 9" key="1">
    <citation type="journal article" date="2012" name="Nature">
        <title>Algal genomes reveal evolutionary mosaicism and the fate of nucleomorphs.</title>
        <authorList>
            <consortium name="DOE Joint Genome Institute"/>
            <person name="Curtis B.A."/>
            <person name="Tanifuji G."/>
            <person name="Burki F."/>
            <person name="Gruber A."/>
            <person name="Irimia M."/>
            <person name="Maruyama S."/>
            <person name="Arias M.C."/>
            <person name="Ball S.G."/>
            <person name="Gile G.H."/>
            <person name="Hirakawa Y."/>
            <person name="Hopkins J.F."/>
            <person name="Kuo A."/>
            <person name="Rensing S.A."/>
            <person name="Schmutz J."/>
            <person name="Symeonidi A."/>
            <person name="Elias M."/>
            <person name="Eveleigh R.J."/>
            <person name="Herman E.K."/>
            <person name="Klute M.J."/>
            <person name="Nakayama T."/>
            <person name="Obornik M."/>
            <person name="Reyes-Prieto A."/>
            <person name="Armbrust E.V."/>
            <person name="Aves S.J."/>
            <person name="Beiko R.G."/>
            <person name="Coutinho P."/>
            <person name="Dacks J.B."/>
            <person name="Durnford D.G."/>
            <person name="Fast N.M."/>
            <person name="Green B.R."/>
            <person name="Grisdale C.J."/>
            <person name="Hempel F."/>
            <person name="Henrissat B."/>
            <person name="Hoppner M.P."/>
            <person name="Ishida K."/>
            <person name="Kim E."/>
            <person name="Koreny L."/>
            <person name="Kroth P.G."/>
            <person name="Liu Y."/>
            <person name="Malik S.B."/>
            <person name="Maier U.G."/>
            <person name="McRose D."/>
            <person name="Mock T."/>
            <person name="Neilson J.A."/>
            <person name="Onodera N.T."/>
            <person name="Poole A.M."/>
            <person name="Pritham E.J."/>
            <person name="Richards T.A."/>
            <person name="Rocap G."/>
            <person name="Roy S.W."/>
            <person name="Sarai C."/>
            <person name="Schaack S."/>
            <person name="Shirato S."/>
            <person name="Slamovits C.H."/>
            <person name="Spencer D.F."/>
            <person name="Suzuki S."/>
            <person name="Worden A.Z."/>
            <person name="Zauner S."/>
            <person name="Barry K."/>
            <person name="Bell C."/>
            <person name="Bharti A.K."/>
            <person name="Crow J.A."/>
            <person name="Grimwood J."/>
            <person name="Kramer R."/>
            <person name="Lindquist E."/>
            <person name="Lucas S."/>
            <person name="Salamov A."/>
            <person name="McFadden G.I."/>
            <person name="Lane C.E."/>
            <person name="Keeling P.J."/>
            <person name="Gray M.W."/>
            <person name="Grigoriev I.V."/>
            <person name="Archibald J.M."/>
        </authorList>
    </citation>
    <scope>NUCLEOTIDE SEQUENCE</scope>
    <source>
        <strain evidence="7 9">CCMP2712</strain>
    </source>
</reference>
<comment type="similarity">
    <text evidence="2">Belongs to the Tic20 family.</text>
</comment>
<evidence type="ECO:0000256" key="2">
    <source>
        <dbReference type="ARBA" id="ARBA00009596"/>
    </source>
</evidence>
<dbReference type="STRING" id="905079.L1ILE1"/>
<dbReference type="PANTHER" id="PTHR33510:SF5">
    <property type="entry name" value="PROTEIN TIC 20-II, CHLOROPLASTIC"/>
    <property type="match status" value="1"/>
</dbReference>
<feature type="transmembrane region" description="Helical" evidence="6">
    <location>
        <begin position="48"/>
        <end position="72"/>
    </location>
</feature>
<dbReference type="GO" id="GO:0031969">
    <property type="term" value="C:chloroplast membrane"/>
    <property type="evidence" value="ECO:0007669"/>
    <property type="project" value="UniProtKB-SubCell"/>
</dbReference>
<dbReference type="GeneID" id="17293634"/>
<evidence type="ECO:0000313" key="9">
    <source>
        <dbReference type="Proteomes" id="UP000011087"/>
    </source>
</evidence>
<reference evidence="9" key="2">
    <citation type="submission" date="2012-11" db="EMBL/GenBank/DDBJ databases">
        <authorList>
            <person name="Kuo A."/>
            <person name="Curtis B.A."/>
            <person name="Tanifuji G."/>
            <person name="Burki F."/>
            <person name="Gruber A."/>
            <person name="Irimia M."/>
            <person name="Maruyama S."/>
            <person name="Arias M.C."/>
            <person name="Ball S.G."/>
            <person name="Gile G.H."/>
            <person name="Hirakawa Y."/>
            <person name="Hopkins J.F."/>
            <person name="Rensing S.A."/>
            <person name="Schmutz J."/>
            <person name="Symeonidi A."/>
            <person name="Elias M."/>
            <person name="Eveleigh R.J."/>
            <person name="Herman E.K."/>
            <person name="Klute M.J."/>
            <person name="Nakayama T."/>
            <person name="Obornik M."/>
            <person name="Reyes-Prieto A."/>
            <person name="Armbrust E.V."/>
            <person name="Aves S.J."/>
            <person name="Beiko R.G."/>
            <person name="Coutinho P."/>
            <person name="Dacks J.B."/>
            <person name="Durnford D.G."/>
            <person name="Fast N.M."/>
            <person name="Green B.R."/>
            <person name="Grisdale C."/>
            <person name="Hempe F."/>
            <person name="Henrissat B."/>
            <person name="Hoppner M.P."/>
            <person name="Ishida K.-I."/>
            <person name="Kim E."/>
            <person name="Koreny L."/>
            <person name="Kroth P.G."/>
            <person name="Liu Y."/>
            <person name="Malik S.-B."/>
            <person name="Maier U.G."/>
            <person name="McRose D."/>
            <person name="Mock T."/>
            <person name="Neilson J.A."/>
            <person name="Onodera N.T."/>
            <person name="Poole A.M."/>
            <person name="Pritham E.J."/>
            <person name="Richards T.A."/>
            <person name="Rocap G."/>
            <person name="Roy S.W."/>
            <person name="Sarai C."/>
            <person name="Schaack S."/>
            <person name="Shirato S."/>
            <person name="Slamovits C.H."/>
            <person name="Spencer D.F."/>
            <person name="Suzuki S."/>
            <person name="Worden A.Z."/>
            <person name="Zauner S."/>
            <person name="Barry K."/>
            <person name="Bell C."/>
            <person name="Bharti A.K."/>
            <person name="Crow J.A."/>
            <person name="Grimwood J."/>
            <person name="Kramer R."/>
            <person name="Lindquist E."/>
            <person name="Lucas S."/>
            <person name="Salamov A."/>
            <person name="McFadden G.I."/>
            <person name="Lane C.E."/>
            <person name="Keeling P.J."/>
            <person name="Gray M.W."/>
            <person name="Grigoriev I.V."/>
            <person name="Archibald J.M."/>
        </authorList>
    </citation>
    <scope>NUCLEOTIDE SEQUENCE</scope>
    <source>
        <strain evidence="9">CCMP2712</strain>
    </source>
</reference>
<dbReference type="HOGENOM" id="CLU_094758_1_0_1"/>
<dbReference type="EMBL" id="JH993066">
    <property type="protein sequence ID" value="EKX36937.1"/>
    <property type="molecule type" value="Genomic_DNA"/>
</dbReference>
<organism evidence="7">
    <name type="scientific">Guillardia theta (strain CCMP2712)</name>
    <name type="common">Cryptophyte</name>
    <dbReference type="NCBI Taxonomy" id="905079"/>
    <lineage>
        <taxon>Eukaryota</taxon>
        <taxon>Cryptophyceae</taxon>
        <taxon>Pyrenomonadales</taxon>
        <taxon>Geminigeraceae</taxon>
        <taxon>Guillardia</taxon>
    </lineage>
</organism>
<dbReference type="OrthoDB" id="414558at2759"/>
<dbReference type="OMA" id="IFACLPY"/>
<dbReference type="Pfam" id="PF16166">
    <property type="entry name" value="TIC20"/>
    <property type="match status" value="1"/>
</dbReference>
<feature type="transmembrane region" description="Helical" evidence="6">
    <location>
        <begin position="84"/>
        <end position="102"/>
    </location>
</feature>
<reference evidence="8" key="3">
    <citation type="submission" date="2015-06" db="UniProtKB">
        <authorList>
            <consortium name="EnsemblProtists"/>
        </authorList>
    </citation>
    <scope>IDENTIFICATION</scope>
</reference>
<dbReference type="RefSeq" id="XP_005823917.1">
    <property type="nucleotide sequence ID" value="XM_005823860.1"/>
</dbReference>
<accession>L1ILE1</accession>
<dbReference type="PANTHER" id="PTHR33510">
    <property type="entry name" value="PROTEIN TIC 20-II, CHLOROPLASTIC"/>
    <property type="match status" value="1"/>
</dbReference>
<evidence type="ECO:0000256" key="6">
    <source>
        <dbReference type="SAM" id="Phobius"/>
    </source>
</evidence>
<proteinExistence type="inferred from homology"/>
<evidence type="ECO:0000313" key="8">
    <source>
        <dbReference type="EnsemblProtists" id="EKX36937"/>
    </source>
</evidence>
<evidence type="ECO:0000256" key="4">
    <source>
        <dbReference type="ARBA" id="ARBA00022989"/>
    </source>
</evidence>
<protein>
    <recommendedName>
        <fullName evidence="10">Tic20 family protein Ycf60</fullName>
    </recommendedName>
</protein>
<keyword evidence="5 6" id="KW-0472">Membrane</keyword>
<comment type="subcellular location">
    <subcellularLocation>
        <location evidence="1">Plastid</location>
        <location evidence="1">Chloroplast membrane</location>
        <topology evidence="1">Multi-pass membrane protein</topology>
    </subcellularLocation>
</comment>
<dbReference type="EnsemblProtists" id="EKX36937">
    <property type="protein sequence ID" value="EKX36937"/>
    <property type="gene ID" value="GUITHDRAFT_78596"/>
</dbReference>
<keyword evidence="9" id="KW-1185">Reference proteome</keyword>
<gene>
    <name evidence="7" type="ORF">GUITHDRAFT_78596</name>
</gene>
<evidence type="ECO:0000256" key="1">
    <source>
        <dbReference type="ARBA" id="ARBA00004508"/>
    </source>
</evidence>
<name>L1ILE1_GUITC</name>
<dbReference type="Proteomes" id="UP000011087">
    <property type="component" value="Unassembled WGS sequence"/>
</dbReference>
<evidence type="ECO:0008006" key="10">
    <source>
        <dbReference type="Google" id="ProtNLM"/>
    </source>
</evidence>